<dbReference type="InterPro" id="IPR011006">
    <property type="entry name" value="CheY-like_superfamily"/>
</dbReference>
<evidence type="ECO:0000259" key="10">
    <source>
        <dbReference type="PROSITE" id="PS50110"/>
    </source>
</evidence>
<accession>A0A1M7G070</accession>
<dbReference type="PROSITE" id="PS51755">
    <property type="entry name" value="OMPR_PHOB"/>
    <property type="match status" value="1"/>
</dbReference>
<dbReference type="Proteomes" id="UP000184038">
    <property type="component" value="Unassembled WGS sequence"/>
</dbReference>
<dbReference type="AlphaFoldDB" id="A0A1M7G070"/>
<evidence type="ECO:0000313" key="13">
    <source>
        <dbReference type="Proteomes" id="UP000184038"/>
    </source>
</evidence>
<protein>
    <recommendedName>
        <fullName evidence="1">Stage 0 sporulation protein A homolog</fullName>
    </recommendedName>
</protein>
<evidence type="ECO:0000256" key="3">
    <source>
        <dbReference type="ARBA" id="ARBA00023012"/>
    </source>
</evidence>
<keyword evidence="2 8" id="KW-0597">Phosphoprotein</keyword>
<dbReference type="OrthoDB" id="9790442at2"/>
<gene>
    <name evidence="12" type="ORF">SAMN02746066_00747</name>
</gene>
<evidence type="ECO:0000313" key="12">
    <source>
        <dbReference type="EMBL" id="SHM09650.1"/>
    </source>
</evidence>
<dbReference type="InterPro" id="IPR016032">
    <property type="entry name" value="Sig_transdc_resp-reg_C-effctor"/>
</dbReference>
<dbReference type="FunFam" id="1.10.10.10:FF:000018">
    <property type="entry name" value="DNA-binding response regulator ResD"/>
    <property type="match status" value="1"/>
</dbReference>
<dbReference type="EMBL" id="FRCP01000006">
    <property type="protein sequence ID" value="SHM09650.1"/>
    <property type="molecule type" value="Genomic_DNA"/>
</dbReference>
<dbReference type="STRING" id="1120996.SAMN02746066_00747"/>
<evidence type="ECO:0000256" key="2">
    <source>
        <dbReference type="ARBA" id="ARBA00022553"/>
    </source>
</evidence>
<dbReference type="Gene3D" id="1.10.10.10">
    <property type="entry name" value="Winged helix-like DNA-binding domain superfamily/Winged helix DNA-binding domain"/>
    <property type="match status" value="1"/>
</dbReference>
<dbReference type="SMART" id="SM00862">
    <property type="entry name" value="Trans_reg_C"/>
    <property type="match status" value="1"/>
</dbReference>
<dbReference type="GO" id="GO:0032993">
    <property type="term" value="C:protein-DNA complex"/>
    <property type="evidence" value="ECO:0007669"/>
    <property type="project" value="TreeGrafter"/>
</dbReference>
<evidence type="ECO:0000256" key="6">
    <source>
        <dbReference type="ARBA" id="ARBA00023163"/>
    </source>
</evidence>
<name>A0A1M7G070_9FIRM</name>
<dbReference type="SUPFAM" id="SSF52172">
    <property type="entry name" value="CheY-like"/>
    <property type="match status" value="1"/>
</dbReference>
<keyword evidence="13" id="KW-1185">Reference proteome</keyword>
<proteinExistence type="predicted"/>
<dbReference type="Gene3D" id="6.10.250.690">
    <property type="match status" value="1"/>
</dbReference>
<dbReference type="GO" id="GO:0000976">
    <property type="term" value="F:transcription cis-regulatory region binding"/>
    <property type="evidence" value="ECO:0007669"/>
    <property type="project" value="TreeGrafter"/>
</dbReference>
<dbReference type="SMART" id="SM00448">
    <property type="entry name" value="REC"/>
    <property type="match status" value="1"/>
</dbReference>
<feature type="DNA-binding region" description="OmpR/PhoB-type" evidence="9">
    <location>
        <begin position="126"/>
        <end position="225"/>
    </location>
</feature>
<dbReference type="SUPFAM" id="SSF46894">
    <property type="entry name" value="C-terminal effector domain of the bipartite response regulators"/>
    <property type="match status" value="1"/>
</dbReference>
<feature type="modified residue" description="4-aspartylphosphate" evidence="8">
    <location>
        <position position="52"/>
    </location>
</feature>
<sequence length="227" mass="25822">MVDILIIEDNIELGTLLKDFLKREGYTTYHAQSGEEGMRSLSLESVKLVLLDIMLPNLDGFGVCRMIREKGNTPIIIMSAKIDKEDKLAGLELGADDYIDKPFDIDILLAKIRGLLWRSYGAKEQQQILNDGNIEINKAAMSVKKDGEKLTMTLKEYELLVLFLENAGKTLQKDWLFNKVWGLDSFSEPSTLTVHINKLRDKIEVNPKKPERIVTVWGVGYKYEKVS</sequence>
<dbReference type="GO" id="GO:0006355">
    <property type="term" value="P:regulation of DNA-templated transcription"/>
    <property type="evidence" value="ECO:0007669"/>
    <property type="project" value="InterPro"/>
</dbReference>
<dbReference type="Gene3D" id="3.40.50.2300">
    <property type="match status" value="1"/>
</dbReference>
<dbReference type="RefSeq" id="WP_073283034.1">
    <property type="nucleotide sequence ID" value="NZ_FRCP01000006.1"/>
</dbReference>
<evidence type="ECO:0000256" key="4">
    <source>
        <dbReference type="ARBA" id="ARBA00023015"/>
    </source>
</evidence>
<evidence type="ECO:0000256" key="7">
    <source>
        <dbReference type="ARBA" id="ARBA00024867"/>
    </source>
</evidence>
<keyword evidence="3" id="KW-0902">Two-component regulatory system</keyword>
<dbReference type="PROSITE" id="PS50110">
    <property type="entry name" value="RESPONSE_REGULATORY"/>
    <property type="match status" value="1"/>
</dbReference>
<dbReference type="InterPro" id="IPR001789">
    <property type="entry name" value="Sig_transdc_resp-reg_receiver"/>
</dbReference>
<keyword evidence="5 9" id="KW-0238">DNA-binding</keyword>
<dbReference type="GO" id="GO:0000156">
    <property type="term" value="F:phosphorelay response regulator activity"/>
    <property type="evidence" value="ECO:0007669"/>
    <property type="project" value="TreeGrafter"/>
</dbReference>
<evidence type="ECO:0000256" key="5">
    <source>
        <dbReference type="ARBA" id="ARBA00023125"/>
    </source>
</evidence>
<dbReference type="PANTHER" id="PTHR48111:SF40">
    <property type="entry name" value="PHOSPHATE REGULON TRANSCRIPTIONAL REGULATORY PROTEIN PHOB"/>
    <property type="match status" value="1"/>
</dbReference>
<organism evidence="12 13">
    <name type="scientific">Anaerosporobacter mobilis DSM 15930</name>
    <dbReference type="NCBI Taxonomy" id="1120996"/>
    <lineage>
        <taxon>Bacteria</taxon>
        <taxon>Bacillati</taxon>
        <taxon>Bacillota</taxon>
        <taxon>Clostridia</taxon>
        <taxon>Lachnospirales</taxon>
        <taxon>Lachnospiraceae</taxon>
        <taxon>Anaerosporobacter</taxon>
    </lineage>
</organism>
<comment type="function">
    <text evidence="7">May play the central regulatory role in sporulation. It may be an element of the effector pathway responsible for the activation of sporulation genes in response to nutritional stress. Spo0A may act in concert with spo0H (a sigma factor) to control the expression of some genes that are critical to the sporulation process.</text>
</comment>
<evidence type="ECO:0000256" key="8">
    <source>
        <dbReference type="PROSITE-ProRule" id="PRU00169"/>
    </source>
</evidence>
<keyword evidence="4" id="KW-0805">Transcription regulation</keyword>
<evidence type="ECO:0000256" key="1">
    <source>
        <dbReference type="ARBA" id="ARBA00018672"/>
    </source>
</evidence>
<dbReference type="CDD" id="cd00383">
    <property type="entry name" value="trans_reg_C"/>
    <property type="match status" value="1"/>
</dbReference>
<feature type="domain" description="OmpR/PhoB-type" evidence="11">
    <location>
        <begin position="126"/>
        <end position="225"/>
    </location>
</feature>
<evidence type="ECO:0000259" key="11">
    <source>
        <dbReference type="PROSITE" id="PS51755"/>
    </source>
</evidence>
<dbReference type="GO" id="GO:0005829">
    <property type="term" value="C:cytosol"/>
    <property type="evidence" value="ECO:0007669"/>
    <property type="project" value="TreeGrafter"/>
</dbReference>
<keyword evidence="6" id="KW-0804">Transcription</keyword>
<dbReference type="Pfam" id="PF00072">
    <property type="entry name" value="Response_reg"/>
    <property type="match status" value="1"/>
</dbReference>
<dbReference type="PANTHER" id="PTHR48111">
    <property type="entry name" value="REGULATOR OF RPOS"/>
    <property type="match status" value="1"/>
</dbReference>
<feature type="domain" description="Response regulatory" evidence="10">
    <location>
        <begin position="3"/>
        <end position="116"/>
    </location>
</feature>
<dbReference type="Pfam" id="PF00486">
    <property type="entry name" value="Trans_reg_C"/>
    <property type="match status" value="1"/>
</dbReference>
<reference evidence="12 13" key="1">
    <citation type="submission" date="2016-11" db="EMBL/GenBank/DDBJ databases">
        <authorList>
            <person name="Jaros S."/>
            <person name="Januszkiewicz K."/>
            <person name="Wedrychowicz H."/>
        </authorList>
    </citation>
    <scope>NUCLEOTIDE SEQUENCE [LARGE SCALE GENOMIC DNA]</scope>
    <source>
        <strain evidence="12 13">DSM 15930</strain>
    </source>
</reference>
<dbReference type="InterPro" id="IPR039420">
    <property type="entry name" value="WalR-like"/>
</dbReference>
<evidence type="ECO:0000256" key="9">
    <source>
        <dbReference type="PROSITE-ProRule" id="PRU01091"/>
    </source>
</evidence>
<dbReference type="CDD" id="cd17574">
    <property type="entry name" value="REC_OmpR"/>
    <property type="match status" value="1"/>
</dbReference>
<dbReference type="InterPro" id="IPR036388">
    <property type="entry name" value="WH-like_DNA-bd_sf"/>
</dbReference>
<dbReference type="InterPro" id="IPR001867">
    <property type="entry name" value="OmpR/PhoB-type_DNA-bd"/>
</dbReference>